<dbReference type="EMBL" id="SJPV01000024">
    <property type="protein sequence ID" value="TWU29035.1"/>
    <property type="molecule type" value="Genomic_DNA"/>
</dbReference>
<dbReference type="Proteomes" id="UP000319143">
    <property type="component" value="Unassembled WGS sequence"/>
</dbReference>
<gene>
    <name evidence="1" type="ORF">Poly41_67340</name>
</gene>
<protein>
    <submittedName>
        <fullName evidence="1">Uncharacterized protein</fullName>
    </submittedName>
</protein>
<organism evidence="1 2">
    <name type="scientific">Novipirellula artificiosorum</name>
    <dbReference type="NCBI Taxonomy" id="2528016"/>
    <lineage>
        <taxon>Bacteria</taxon>
        <taxon>Pseudomonadati</taxon>
        <taxon>Planctomycetota</taxon>
        <taxon>Planctomycetia</taxon>
        <taxon>Pirellulales</taxon>
        <taxon>Pirellulaceae</taxon>
        <taxon>Novipirellula</taxon>
    </lineage>
</organism>
<evidence type="ECO:0000313" key="1">
    <source>
        <dbReference type="EMBL" id="TWU29035.1"/>
    </source>
</evidence>
<proteinExistence type="predicted"/>
<dbReference type="AlphaFoldDB" id="A0A5C6CYP2"/>
<sequence>MTPVKFGIMVFIMIVEWILKTRAALQETHPFLASGKAFMHQFRRFTFLLSASTSPSKLCQSFRFVMDR</sequence>
<comment type="caution">
    <text evidence="1">The sequence shown here is derived from an EMBL/GenBank/DDBJ whole genome shotgun (WGS) entry which is preliminary data.</text>
</comment>
<evidence type="ECO:0000313" key="2">
    <source>
        <dbReference type="Proteomes" id="UP000319143"/>
    </source>
</evidence>
<reference evidence="1 2" key="1">
    <citation type="submission" date="2019-02" db="EMBL/GenBank/DDBJ databases">
        <title>Deep-cultivation of Planctomycetes and their phenomic and genomic characterization uncovers novel biology.</title>
        <authorList>
            <person name="Wiegand S."/>
            <person name="Jogler M."/>
            <person name="Boedeker C."/>
            <person name="Pinto D."/>
            <person name="Vollmers J."/>
            <person name="Rivas-Marin E."/>
            <person name="Kohn T."/>
            <person name="Peeters S.H."/>
            <person name="Heuer A."/>
            <person name="Rast P."/>
            <person name="Oberbeckmann S."/>
            <person name="Bunk B."/>
            <person name="Jeske O."/>
            <person name="Meyerdierks A."/>
            <person name="Storesund J.E."/>
            <person name="Kallscheuer N."/>
            <person name="Luecker S."/>
            <person name="Lage O.M."/>
            <person name="Pohl T."/>
            <person name="Merkel B.J."/>
            <person name="Hornburger P."/>
            <person name="Mueller R.-W."/>
            <person name="Bruemmer F."/>
            <person name="Labrenz M."/>
            <person name="Spormann A.M."/>
            <person name="Op Den Camp H."/>
            <person name="Overmann J."/>
            <person name="Amann R."/>
            <person name="Jetten M.S.M."/>
            <person name="Mascher T."/>
            <person name="Medema M.H."/>
            <person name="Devos D.P."/>
            <person name="Kaster A.-K."/>
            <person name="Ovreas L."/>
            <person name="Rohde M."/>
            <person name="Galperin M.Y."/>
            <person name="Jogler C."/>
        </authorList>
    </citation>
    <scope>NUCLEOTIDE SEQUENCE [LARGE SCALE GENOMIC DNA]</scope>
    <source>
        <strain evidence="1 2">Poly41</strain>
    </source>
</reference>
<keyword evidence="2" id="KW-1185">Reference proteome</keyword>
<name>A0A5C6CYP2_9BACT</name>
<accession>A0A5C6CYP2</accession>